<dbReference type="EMBL" id="CVRF01000003">
    <property type="protein sequence ID" value="CRK85904.1"/>
    <property type="molecule type" value="Genomic_DNA"/>
</dbReference>
<dbReference type="GO" id="GO:0055129">
    <property type="term" value="P:L-proline biosynthetic process"/>
    <property type="evidence" value="ECO:0007669"/>
    <property type="project" value="UniProtKB-UniRule"/>
</dbReference>
<reference evidence="11" key="1">
    <citation type="submission" date="2015-05" db="EMBL/GenBank/DDBJ databases">
        <authorList>
            <person name="Manzano-Marin A."/>
        </authorList>
    </citation>
    <scope>NUCLEOTIDE SEQUENCE [LARGE SCALE GENOMIC DNA]</scope>
    <source>
        <strain evidence="11">officinalis</strain>
    </source>
</reference>
<evidence type="ECO:0000256" key="4">
    <source>
        <dbReference type="HAMAP-Rule" id="MF_01925"/>
    </source>
</evidence>
<dbReference type="InterPro" id="IPR036291">
    <property type="entry name" value="NAD(P)-bd_dom_sf"/>
</dbReference>
<keyword evidence="7" id="KW-0472">Membrane</keyword>
<sequence length="274" mass="30591">MKYRKIAFIGAGNIANAIIAGIIKYGSYPSSMITVCSPTTIHRDKIQKEYGVVSINDNHTAVRESDVIILAIKPQIMKTVCELLQNSIDFDKKLILTTAVGISAKRYNDYFNYNISLIRIMPNILSLVGKGIVGLFSQPNVSEEDKSFVNELMKNIGLTIWCEYEEEINNIVAISGSSPAYVFLFMEAIQQKAQQLGYNAKISREITLAMVQGSIELSKFQKDMSFSALYKRIATNGGVTKIALDELNNRLFKESIIKSMQSVISAAKKMEELF</sequence>
<feature type="binding site" evidence="6">
    <location>
        <position position="37"/>
    </location>
    <ligand>
        <name>NADP(+)</name>
        <dbReference type="ChEBI" id="CHEBI:58349"/>
    </ligand>
</feature>
<accession>A0A0M6W7N0</accession>
<organism evidence="10 11">
    <name type="scientific">Candidatus Providencia siddallii</name>
    <dbReference type="NCBI Taxonomy" id="1715285"/>
    <lineage>
        <taxon>Bacteria</taxon>
        <taxon>Pseudomonadati</taxon>
        <taxon>Pseudomonadota</taxon>
        <taxon>Gammaproteobacteria</taxon>
        <taxon>Enterobacterales</taxon>
        <taxon>Morganellaceae</taxon>
        <taxon>Providencia</taxon>
    </lineage>
</organism>
<evidence type="ECO:0000313" key="10">
    <source>
        <dbReference type="EMBL" id="CRK85904.1"/>
    </source>
</evidence>
<evidence type="ECO:0000313" key="11">
    <source>
        <dbReference type="Proteomes" id="UP000242301"/>
    </source>
</evidence>
<comment type="catalytic activity">
    <reaction evidence="4">
        <text>L-proline + NADP(+) = (S)-1-pyrroline-5-carboxylate + NADPH + 2 H(+)</text>
        <dbReference type="Rhea" id="RHEA:14109"/>
        <dbReference type="ChEBI" id="CHEBI:15378"/>
        <dbReference type="ChEBI" id="CHEBI:17388"/>
        <dbReference type="ChEBI" id="CHEBI:57783"/>
        <dbReference type="ChEBI" id="CHEBI:58349"/>
        <dbReference type="ChEBI" id="CHEBI:60039"/>
        <dbReference type="EC" id="1.5.1.2"/>
    </reaction>
</comment>
<keyword evidence="4" id="KW-0641">Proline biosynthesis</keyword>
<dbReference type="InterPro" id="IPR008927">
    <property type="entry name" value="6-PGluconate_DH-like_C_sf"/>
</dbReference>
<keyword evidence="11" id="KW-1185">Reference proteome</keyword>
<comment type="pathway">
    <text evidence="4">Amino-acid biosynthesis; L-proline biosynthesis; L-proline from L-glutamate 5-semialdehyde: step 1/1.</text>
</comment>
<keyword evidence="2 4" id="KW-0521">NADP</keyword>
<dbReference type="InterPro" id="IPR029036">
    <property type="entry name" value="P5CR_dimer"/>
</dbReference>
<comment type="function">
    <text evidence="4">Catalyzes the reduction of 1-pyrroline-5-carboxylate (PCA) to L-proline.</text>
</comment>
<keyword evidence="4" id="KW-0028">Amino-acid biosynthesis</keyword>
<feature type="binding site" evidence="6">
    <location>
        <begin position="71"/>
        <end position="74"/>
    </location>
    <ligand>
        <name>NADP(+)</name>
        <dbReference type="ChEBI" id="CHEBI:58349"/>
    </ligand>
</feature>
<dbReference type="SUPFAM" id="SSF48179">
    <property type="entry name" value="6-phosphogluconate dehydrogenase C-terminal domain-like"/>
    <property type="match status" value="1"/>
</dbReference>
<evidence type="ECO:0000256" key="3">
    <source>
        <dbReference type="ARBA" id="ARBA00023002"/>
    </source>
</evidence>
<dbReference type="AlphaFoldDB" id="A0A0M6W7N0"/>
<dbReference type="InterPro" id="IPR000304">
    <property type="entry name" value="Pyrroline-COOH_reductase"/>
</dbReference>
<gene>
    <name evidence="4 10" type="primary">proC</name>
    <name evidence="10" type="ORF">SOFFGTOCOR_0497</name>
</gene>
<proteinExistence type="inferred from homology"/>
<dbReference type="Proteomes" id="UP000242301">
    <property type="component" value="Unassembled WGS sequence"/>
</dbReference>
<feature type="domain" description="Pyrroline-5-carboxylate reductase catalytic N-terminal" evidence="8">
    <location>
        <begin position="5"/>
        <end position="99"/>
    </location>
</feature>
<dbReference type="Pfam" id="PF14748">
    <property type="entry name" value="P5CR_dimer"/>
    <property type="match status" value="1"/>
</dbReference>
<dbReference type="GO" id="GO:0005737">
    <property type="term" value="C:cytoplasm"/>
    <property type="evidence" value="ECO:0007669"/>
    <property type="project" value="UniProtKB-SubCell"/>
</dbReference>
<evidence type="ECO:0000256" key="1">
    <source>
        <dbReference type="ARBA" id="ARBA00005525"/>
    </source>
</evidence>
<keyword evidence="7" id="KW-1133">Transmembrane helix</keyword>
<dbReference type="PANTHER" id="PTHR11645:SF0">
    <property type="entry name" value="PYRROLINE-5-CARBOXYLATE REDUCTASE 3"/>
    <property type="match status" value="1"/>
</dbReference>
<dbReference type="Pfam" id="PF03807">
    <property type="entry name" value="F420_oxidored"/>
    <property type="match status" value="1"/>
</dbReference>
<dbReference type="SUPFAM" id="SSF51735">
    <property type="entry name" value="NAD(P)-binding Rossmann-fold domains"/>
    <property type="match status" value="1"/>
</dbReference>
<dbReference type="PIRSF" id="PIRSF000193">
    <property type="entry name" value="Pyrrol-5-carb_rd"/>
    <property type="match status" value="1"/>
</dbReference>
<name>A0A0M6W7N0_9GAMM</name>
<keyword evidence="3 4" id="KW-0560">Oxidoreductase</keyword>
<keyword evidence="4" id="KW-0963">Cytoplasm</keyword>
<dbReference type="EC" id="1.5.1.2" evidence="4 5"/>
<evidence type="ECO:0000256" key="6">
    <source>
        <dbReference type="PIRSR" id="PIRSR000193-1"/>
    </source>
</evidence>
<feature type="domain" description="Pyrroline-5-carboxylate reductase dimerisation" evidence="9">
    <location>
        <begin position="165"/>
        <end position="270"/>
    </location>
</feature>
<evidence type="ECO:0000259" key="8">
    <source>
        <dbReference type="Pfam" id="PF03807"/>
    </source>
</evidence>
<protein>
    <recommendedName>
        <fullName evidence="4 5">Pyrroline-5-carboxylate reductase</fullName>
        <shortName evidence="4">P5C reductase</shortName>
        <shortName evidence="4">P5CR</shortName>
        <ecNumber evidence="4 5">1.5.1.2</ecNumber>
    </recommendedName>
    <alternativeName>
        <fullName evidence="4">PCA reductase</fullName>
    </alternativeName>
</protein>
<dbReference type="Gene3D" id="3.40.50.720">
    <property type="entry name" value="NAD(P)-binding Rossmann-like Domain"/>
    <property type="match status" value="1"/>
</dbReference>
<keyword evidence="7" id="KW-0812">Transmembrane</keyword>
<evidence type="ECO:0000256" key="5">
    <source>
        <dbReference type="NCBIfam" id="TIGR00112"/>
    </source>
</evidence>
<feature type="binding site" evidence="6">
    <location>
        <position position="58"/>
    </location>
    <ligand>
        <name>NADPH</name>
        <dbReference type="ChEBI" id="CHEBI:57783"/>
    </ligand>
</feature>
<dbReference type="STRING" id="1715285.SOFFGTOCOR_0497"/>
<feature type="transmembrane region" description="Helical" evidence="7">
    <location>
        <begin position="7"/>
        <end position="28"/>
    </location>
</feature>
<dbReference type="NCBIfam" id="TIGR00112">
    <property type="entry name" value="proC"/>
    <property type="match status" value="1"/>
</dbReference>
<evidence type="ECO:0000256" key="7">
    <source>
        <dbReference type="SAM" id="Phobius"/>
    </source>
</evidence>
<dbReference type="InterPro" id="IPR028939">
    <property type="entry name" value="P5C_Rdtase_cat_N"/>
</dbReference>
<dbReference type="GO" id="GO:0004735">
    <property type="term" value="F:pyrroline-5-carboxylate reductase activity"/>
    <property type="evidence" value="ECO:0007669"/>
    <property type="project" value="UniProtKB-UniRule"/>
</dbReference>
<comment type="similarity">
    <text evidence="1 4">Belongs to the pyrroline-5-carboxylate reductase family.</text>
</comment>
<comment type="subcellular location">
    <subcellularLocation>
        <location evidence="4">Cytoplasm</location>
    </subcellularLocation>
</comment>
<dbReference type="HAMAP" id="MF_01925">
    <property type="entry name" value="P5C_reductase"/>
    <property type="match status" value="1"/>
</dbReference>
<evidence type="ECO:0000259" key="9">
    <source>
        <dbReference type="Pfam" id="PF14748"/>
    </source>
</evidence>
<dbReference type="PANTHER" id="PTHR11645">
    <property type="entry name" value="PYRROLINE-5-CARBOXYLATE REDUCTASE"/>
    <property type="match status" value="1"/>
</dbReference>
<dbReference type="UniPathway" id="UPA00098">
    <property type="reaction ID" value="UER00361"/>
</dbReference>
<comment type="catalytic activity">
    <reaction evidence="4">
        <text>L-proline + NAD(+) = (S)-1-pyrroline-5-carboxylate + NADH + 2 H(+)</text>
        <dbReference type="Rhea" id="RHEA:14105"/>
        <dbReference type="ChEBI" id="CHEBI:15378"/>
        <dbReference type="ChEBI" id="CHEBI:17388"/>
        <dbReference type="ChEBI" id="CHEBI:57540"/>
        <dbReference type="ChEBI" id="CHEBI:57945"/>
        <dbReference type="ChEBI" id="CHEBI:60039"/>
        <dbReference type="EC" id="1.5.1.2"/>
    </reaction>
</comment>
<evidence type="ECO:0000256" key="2">
    <source>
        <dbReference type="ARBA" id="ARBA00022857"/>
    </source>
</evidence>
<dbReference type="Gene3D" id="1.10.3730.10">
    <property type="entry name" value="ProC C-terminal domain-like"/>
    <property type="match status" value="1"/>
</dbReference>